<feature type="region of interest" description="Disordered" evidence="1">
    <location>
        <begin position="665"/>
        <end position="687"/>
    </location>
</feature>
<accession>A0AAD2D7C1</accession>
<feature type="region of interest" description="Disordered" evidence="1">
    <location>
        <begin position="141"/>
        <end position="168"/>
    </location>
</feature>
<comment type="caution">
    <text evidence="2">The sequence shown here is derived from an EMBL/GenBank/DDBJ whole genome shotgun (WGS) entry which is preliminary data.</text>
</comment>
<evidence type="ECO:0000313" key="3">
    <source>
        <dbReference type="Proteomes" id="UP001295684"/>
    </source>
</evidence>
<evidence type="ECO:0000256" key="1">
    <source>
        <dbReference type="SAM" id="MobiDB-lite"/>
    </source>
</evidence>
<reference evidence="2" key="1">
    <citation type="submission" date="2023-07" db="EMBL/GenBank/DDBJ databases">
        <authorList>
            <consortium name="AG Swart"/>
            <person name="Singh M."/>
            <person name="Singh A."/>
            <person name="Seah K."/>
            <person name="Emmerich C."/>
        </authorList>
    </citation>
    <scope>NUCLEOTIDE SEQUENCE</scope>
    <source>
        <strain evidence="2">DP1</strain>
    </source>
</reference>
<dbReference type="AlphaFoldDB" id="A0AAD2D7C1"/>
<feature type="region of interest" description="Disordered" evidence="1">
    <location>
        <begin position="242"/>
        <end position="261"/>
    </location>
</feature>
<proteinExistence type="predicted"/>
<keyword evidence="3" id="KW-1185">Reference proteome</keyword>
<dbReference type="Proteomes" id="UP001295684">
    <property type="component" value="Unassembled WGS sequence"/>
</dbReference>
<feature type="compositionally biased region" description="Basic and acidic residues" evidence="1">
    <location>
        <begin position="582"/>
        <end position="610"/>
    </location>
</feature>
<name>A0AAD2D7C1_EUPCR</name>
<protein>
    <submittedName>
        <fullName evidence="2">Uncharacterized protein</fullName>
    </submittedName>
</protein>
<gene>
    <name evidence="2" type="ORF">ECRASSUSDP1_LOCUS23706</name>
</gene>
<evidence type="ECO:0000313" key="2">
    <source>
        <dbReference type="EMBL" id="CAI2382236.1"/>
    </source>
</evidence>
<feature type="compositionally biased region" description="Polar residues" evidence="1">
    <location>
        <begin position="21"/>
        <end position="31"/>
    </location>
</feature>
<feature type="region of interest" description="Disordered" evidence="1">
    <location>
        <begin position="21"/>
        <end position="48"/>
    </location>
</feature>
<feature type="compositionally biased region" description="Polar residues" evidence="1">
    <location>
        <begin position="39"/>
        <end position="48"/>
    </location>
</feature>
<feature type="region of interest" description="Disordered" evidence="1">
    <location>
        <begin position="561"/>
        <end position="614"/>
    </location>
</feature>
<organism evidence="2 3">
    <name type="scientific">Euplotes crassus</name>
    <dbReference type="NCBI Taxonomy" id="5936"/>
    <lineage>
        <taxon>Eukaryota</taxon>
        <taxon>Sar</taxon>
        <taxon>Alveolata</taxon>
        <taxon>Ciliophora</taxon>
        <taxon>Intramacronucleata</taxon>
        <taxon>Spirotrichea</taxon>
        <taxon>Hypotrichia</taxon>
        <taxon>Euplotida</taxon>
        <taxon>Euplotidae</taxon>
        <taxon>Moneuplotes</taxon>
    </lineage>
</organism>
<sequence>MFTIILTSYFVGDSLEIKPNTNFNRQPTFNQEKSDTKHSNSNKVVSHNDAISSASEDSYCKNIKQRKSSGRNTRLSIHNSDGKDLLIMYNQDNQRYSTLDMRDKTLIILDKKHSINKKSFAPSPERSILRNKSLNKRKISLQKKQVSQLPKVDQARGSQTKNKKSAYKSRMQNFKKNIQKKNLDFRNIRKSLKFNKSVHHEEGVLSKTMYQTPSRKKKISLCKTNGKVQRIKNLASTNCTPKKKLFGTTGKKNPKNRDNFGLPNINEGSNLRAWFDLMFPFCVAHSFGGCNNCNHASRGCGSSLSTFGKKSNKKGFISEKGRAMENAEKIRVLESQIGHHMRTSSFPLNRNEVSQYEKDHSNMNKSIDPKEDEKLIQNCHQPRIPGLNYLRGTTAKFIDPCENSEPENNDTEKDSVEIKMNISEGLSPLPNKCENPRFKTYDSIKEQKFRVFPKNTFAPNNFPKVEIGKLNDIQKSKTTVKKDSPEKSPGFSDIKLRVTDEADNRTIENNYNLEEHLEQSKEEKETSTLKVSESFSSSSDFMSCGFTTTTGLNLTKKKILKSDTSEQEQNAPKASLRPQDTFNHRRDRISSLDVKRSERDKIEEEKDERSLFANKARHPDGINLAQGILNKPFAYLQNNFKDKDSNDSIEIKNTRETLLNKHNENEIKEQREGTSENTQKVEDIDSEETVTNEKLFAARKDEKRIKFRPEKCLSPRSYLIMKCVEARHDDELP</sequence>
<dbReference type="EMBL" id="CAMPGE010024391">
    <property type="protein sequence ID" value="CAI2382236.1"/>
    <property type="molecule type" value="Genomic_DNA"/>
</dbReference>
<feature type="compositionally biased region" description="Basic and acidic residues" evidence="1">
    <location>
        <begin position="665"/>
        <end position="683"/>
    </location>
</feature>